<comment type="caution">
    <text evidence="2">The sequence shown here is derived from an EMBL/GenBank/DDBJ whole genome shotgun (WGS) entry which is preliminary data.</text>
</comment>
<organism evidence="2 3">
    <name type="scientific">Phyllobacterium myrsinacearum</name>
    <dbReference type="NCBI Taxonomy" id="28101"/>
    <lineage>
        <taxon>Bacteria</taxon>
        <taxon>Pseudomonadati</taxon>
        <taxon>Pseudomonadota</taxon>
        <taxon>Alphaproteobacteria</taxon>
        <taxon>Hyphomicrobiales</taxon>
        <taxon>Phyllobacteriaceae</taxon>
        <taxon>Phyllobacterium</taxon>
    </lineage>
</organism>
<keyword evidence="1" id="KW-1133">Transmembrane helix</keyword>
<keyword evidence="1" id="KW-0812">Transmembrane</keyword>
<feature type="transmembrane region" description="Helical" evidence="1">
    <location>
        <begin position="6"/>
        <end position="31"/>
    </location>
</feature>
<accession>A0A839EXN3</accession>
<evidence type="ECO:0000256" key="1">
    <source>
        <dbReference type="SAM" id="Phobius"/>
    </source>
</evidence>
<evidence type="ECO:0000313" key="2">
    <source>
        <dbReference type="EMBL" id="MBA8882036.1"/>
    </source>
</evidence>
<dbReference type="AlphaFoldDB" id="A0A839EXN3"/>
<dbReference type="EMBL" id="JACGXN010000021">
    <property type="protein sequence ID" value="MBA8882036.1"/>
    <property type="molecule type" value="Genomic_DNA"/>
</dbReference>
<sequence length="180" mass="19927">MKSYVVVPVVALIALVGYFTYLPISFLLISWDNIDIPTVQKRSQLELARSGSWIQNGSLRLICSKRDNSLHLVQFTHLAGEKPSTFFTGTGSLLVSKAMQSPDFTQTDFPDTTWYPERLIDIMVTPGISEKQLSGIAKVFNANRPLRVIFGVGETAKGFTPVVDGNAVENMGRQCLDNNE</sequence>
<keyword evidence="3" id="KW-1185">Reference proteome</keyword>
<dbReference type="RefSeq" id="WP_182552743.1">
    <property type="nucleotide sequence ID" value="NZ_JACGXN010000021.1"/>
</dbReference>
<name>A0A839EXN3_9HYPH</name>
<keyword evidence="1" id="KW-0472">Membrane</keyword>
<protein>
    <submittedName>
        <fullName evidence="2">Uncharacterized protein</fullName>
    </submittedName>
</protein>
<dbReference type="Proteomes" id="UP000549052">
    <property type="component" value="Unassembled WGS sequence"/>
</dbReference>
<evidence type="ECO:0000313" key="3">
    <source>
        <dbReference type="Proteomes" id="UP000549052"/>
    </source>
</evidence>
<reference evidence="2 3" key="1">
    <citation type="submission" date="2020-07" db="EMBL/GenBank/DDBJ databases">
        <title>Genomic Encyclopedia of Type Strains, Phase IV (KMG-V): Genome sequencing to study the core and pangenomes of soil and plant-associated prokaryotes.</title>
        <authorList>
            <person name="Whitman W."/>
        </authorList>
    </citation>
    <scope>NUCLEOTIDE SEQUENCE [LARGE SCALE GENOMIC DNA]</scope>
    <source>
        <strain evidence="2 3">AN3</strain>
    </source>
</reference>
<gene>
    <name evidence="2" type="ORF">FHW16_005784</name>
</gene>
<proteinExistence type="predicted"/>